<keyword evidence="3" id="KW-1185">Reference proteome</keyword>
<feature type="chain" id="PRO_5032321975" description="Defensin" evidence="1">
    <location>
        <begin position="28"/>
        <end position="83"/>
    </location>
</feature>
<dbReference type="InterPro" id="IPR036574">
    <property type="entry name" value="Scorpion_toxin-like_sf"/>
</dbReference>
<name>A0A835A6X9_9POAL</name>
<dbReference type="EMBL" id="JACEFO010002708">
    <property type="protein sequence ID" value="KAF8650769.1"/>
    <property type="molecule type" value="Genomic_DNA"/>
</dbReference>
<reference evidence="2" key="1">
    <citation type="submission" date="2020-07" db="EMBL/GenBank/DDBJ databases">
        <title>Genome sequence and genetic diversity analysis of an under-domesticated orphan crop, white fonio (Digitaria exilis).</title>
        <authorList>
            <person name="Bennetzen J.L."/>
            <person name="Chen S."/>
            <person name="Ma X."/>
            <person name="Wang X."/>
            <person name="Yssel A.E.J."/>
            <person name="Chaluvadi S.R."/>
            <person name="Johnson M."/>
            <person name="Gangashetty P."/>
            <person name="Hamidou F."/>
            <person name="Sanogo M.D."/>
            <person name="Zwaenepoel A."/>
            <person name="Wallace J."/>
            <person name="Van De Peer Y."/>
            <person name="Van Deynze A."/>
        </authorList>
    </citation>
    <scope>NUCLEOTIDE SEQUENCE</scope>
    <source>
        <tissue evidence="2">Leaves</tissue>
    </source>
</reference>
<dbReference type="Gene3D" id="3.30.30.10">
    <property type="entry name" value="Knottin, scorpion toxin-like"/>
    <property type="match status" value="1"/>
</dbReference>
<dbReference type="Proteomes" id="UP000636709">
    <property type="component" value="Unassembled WGS sequence"/>
</dbReference>
<dbReference type="OrthoDB" id="690129at2759"/>
<sequence>MAFTKNLAVFAAIFTLMALLLPAGAFASTSSYALCKQRTGVMCTSDAMCVTLCLHKNGGYTGGYCSTEFVVGDPSCVCTKPSC</sequence>
<feature type="signal peptide" evidence="1">
    <location>
        <begin position="1"/>
        <end position="27"/>
    </location>
</feature>
<protein>
    <recommendedName>
        <fullName evidence="4">Defensin</fullName>
    </recommendedName>
</protein>
<evidence type="ECO:0000256" key="1">
    <source>
        <dbReference type="SAM" id="SignalP"/>
    </source>
</evidence>
<accession>A0A835A6X9</accession>
<evidence type="ECO:0000313" key="2">
    <source>
        <dbReference type="EMBL" id="KAF8650769.1"/>
    </source>
</evidence>
<keyword evidence="1" id="KW-0732">Signal</keyword>
<evidence type="ECO:0000313" key="3">
    <source>
        <dbReference type="Proteomes" id="UP000636709"/>
    </source>
</evidence>
<comment type="caution">
    <text evidence="2">The sequence shown here is derived from an EMBL/GenBank/DDBJ whole genome shotgun (WGS) entry which is preliminary data.</text>
</comment>
<proteinExistence type="predicted"/>
<gene>
    <name evidence="2" type="ORF">HU200_063673</name>
</gene>
<evidence type="ECO:0008006" key="4">
    <source>
        <dbReference type="Google" id="ProtNLM"/>
    </source>
</evidence>
<organism evidence="2 3">
    <name type="scientific">Digitaria exilis</name>
    <dbReference type="NCBI Taxonomy" id="1010633"/>
    <lineage>
        <taxon>Eukaryota</taxon>
        <taxon>Viridiplantae</taxon>
        <taxon>Streptophyta</taxon>
        <taxon>Embryophyta</taxon>
        <taxon>Tracheophyta</taxon>
        <taxon>Spermatophyta</taxon>
        <taxon>Magnoliopsida</taxon>
        <taxon>Liliopsida</taxon>
        <taxon>Poales</taxon>
        <taxon>Poaceae</taxon>
        <taxon>PACMAD clade</taxon>
        <taxon>Panicoideae</taxon>
        <taxon>Panicodae</taxon>
        <taxon>Paniceae</taxon>
        <taxon>Anthephorinae</taxon>
        <taxon>Digitaria</taxon>
    </lineage>
</organism>
<dbReference type="AlphaFoldDB" id="A0A835A6X9"/>